<reference evidence="1" key="1">
    <citation type="submission" date="2018-11" db="EMBL/GenBank/DDBJ databases">
        <authorList>
            <consortium name="Pathogen Informatics"/>
        </authorList>
    </citation>
    <scope>NUCLEOTIDE SEQUENCE</scope>
</reference>
<dbReference type="AlphaFoldDB" id="A0A3S5FCY6"/>
<proteinExistence type="predicted"/>
<dbReference type="EMBL" id="CAAALY010024918">
    <property type="protein sequence ID" value="VEL15530.1"/>
    <property type="molecule type" value="Genomic_DNA"/>
</dbReference>
<sequence>FKSGDSEEAIYEKSLALIDGEVEAWRKKAEEAHVHQFVLHNRLREEIVHLRSQMASKDKVIKHLMKEIRKITEENTLYEQCLKRISNLPNLSAFLRKTFPTLIRNIAEPSSTIPDAGNFSNIVDDKSDSVFAENKISLSKIVKESSSRHNSITFDNDHTVNMAISGSDVIASSIIASSREEEIAVSQKLFEYK</sequence>
<feature type="non-terminal residue" evidence="1">
    <location>
        <position position="1"/>
    </location>
</feature>
<dbReference type="Proteomes" id="UP000784294">
    <property type="component" value="Unassembled WGS sequence"/>
</dbReference>
<keyword evidence="2" id="KW-1185">Reference proteome</keyword>
<protein>
    <submittedName>
        <fullName evidence="1">Uncharacterized protein</fullName>
    </submittedName>
</protein>
<accession>A0A3S5FCY6</accession>
<comment type="caution">
    <text evidence="1">The sequence shown here is derived from an EMBL/GenBank/DDBJ whole genome shotgun (WGS) entry which is preliminary data.</text>
</comment>
<name>A0A3S5FCY6_9PLAT</name>
<gene>
    <name evidence="1" type="ORF">PXEA_LOCUS8970</name>
</gene>
<evidence type="ECO:0000313" key="2">
    <source>
        <dbReference type="Proteomes" id="UP000784294"/>
    </source>
</evidence>
<evidence type="ECO:0000313" key="1">
    <source>
        <dbReference type="EMBL" id="VEL15530.1"/>
    </source>
</evidence>
<organism evidence="1 2">
    <name type="scientific">Protopolystoma xenopodis</name>
    <dbReference type="NCBI Taxonomy" id="117903"/>
    <lineage>
        <taxon>Eukaryota</taxon>
        <taxon>Metazoa</taxon>
        <taxon>Spiralia</taxon>
        <taxon>Lophotrochozoa</taxon>
        <taxon>Platyhelminthes</taxon>
        <taxon>Monogenea</taxon>
        <taxon>Polyopisthocotylea</taxon>
        <taxon>Polystomatidea</taxon>
        <taxon>Polystomatidae</taxon>
        <taxon>Protopolystoma</taxon>
    </lineage>
</organism>